<evidence type="ECO:0000256" key="5">
    <source>
        <dbReference type="ARBA" id="ARBA00022801"/>
    </source>
</evidence>
<evidence type="ECO:0000256" key="3">
    <source>
        <dbReference type="ARBA" id="ARBA00022670"/>
    </source>
</evidence>
<evidence type="ECO:0000256" key="2">
    <source>
        <dbReference type="ARBA" id="ARBA00006897"/>
    </source>
</evidence>
<feature type="transmembrane region" description="Helical" evidence="11">
    <location>
        <begin position="184"/>
        <end position="201"/>
    </location>
</feature>
<accession>A0A179H107</accession>
<dbReference type="GO" id="GO:0005789">
    <property type="term" value="C:endoplasmic reticulum membrane"/>
    <property type="evidence" value="ECO:0007669"/>
    <property type="project" value="UniProtKB-SubCell"/>
</dbReference>
<gene>
    <name evidence="13" type="ORF">Purlil1_11227</name>
    <name evidence="14" type="ORF">VFPBJ_02694</name>
</gene>
<feature type="domain" description="CAAX prenyl protease 2/Lysostaphin resistance protein A-like" evidence="12">
    <location>
        <begin position="149"/>
        <end position="255"/>
    </location>
</feature>
<evidence type="ECO:0000256" key="11">
    <source>
        <dbReference type="SAM" id="Phobius"/>
    </source>
</evidence>
<comment type="caution">
    <text evidence="14">The sequence shown here is derived from an EMBL/GenBank/DDBJ whole genome shotgun (WGS) entry which is preliminary data.</text>
</comment>
<comment type="subcellular location">
    <subcellularLocation>
        <location evidence="1">Endoplasmic reticulum membrane</location>
        <topology evidence="1">Multi-pass membrane protein</topology>
    </subcellularLocation>
</comment>
<dbReference type="InterPro" id="IPR003675">
    <property type="entry name" value="Rce1/LyrA-like_dom"/>
</dbReference>
<reference evidence="14 15" key="1">
    <citation type="submission" date="2016-01" db="EMBL/GenBank/DDBJ databases">
        <title>Biosynthesis of antibiotic leucinostatins and their inhibition on Phytophthora in bio-control Purpureocillium lilacinum.</title>
        <authorList>
            <person name="Wang G."/>
            <person name="Liu Z."/>
            <person name="Lin R."/>
            <person name="Li E."/>
            <person name="Mao Z."/>
            <person name="Ling J."/>
            <person name="Yin W."/>
            <person name="Xie B."/>
        </authorList>
    </citation>
    <scope>NUCLEOTIDE SEQUENCE [LARGE SCALE GENOMIC DNA]</scope>
    <source>
        <strain evidence="14">PLBJ-1</strain>
    </source>
</reference>
<keyword evidence="6" id="KW-0256">Endoplasmic reticulum</keyword>
<evidence type="ECO:0000313" key="14">
    <source>
        <dbReference type="EMBL" id="OAQ83927.1"/>
    </source>
</evidence>
<dbReference type="Proteomes" id="UP000078240">
    <property type="component" value="Unassembled WGS sequence"/>
</dbReference>
<evidence type="ECO:0000256" key="10">
    <source>
        <dbReference type="ARBA" id="ARBA00049729"/>
    </source>
</evidence>
<name>A0A179H107_PURLI</name>
<evidence type="ECO:0000313" key="13">
    <source>
        <dbReference type="EMBL" id="KAK4082452.1"/>
    </source>
</evidence>
<keyword evidence="7 11" id="KW-1133">Transmembrane helix</keyword>
<evidence type="ECO:0000313" key="16">
    <source>
        <dbReference type="Proteomes" id="UP001287286"/>
    </source>
</evidence>
<dbReference type="GO" id="GO:0004222">
    <property type="term" value="F:metalloendopeptidase activity"/>
    <property type="evidence" value="ECO:0007669"/>
    <property type="project" value="InterPro"/>
</dbReference>
<keyword evidence="3 14" id="KW-0645">Protease</keyword>
<keyword evidence="8 11" id="KW-0472">Membrane</keyword>
<reference evidence="13" key="2">
    <citation type="submission" date="2023-11" db="EMBL/GenBank/DDBJ databases">
        <authorList>
            <person name="Beijen E."/>
            <person name="Ohm R.A."/>
        </authorList>
    </citation>
    <scope>NUCLEOTIDE SEQUENCE</scope>
    <source>
        <strain evidence="13">CBS 150709</strain>
    </source>
</reference>
<dbReference type="Pfam" id="PF02517">
    <property type="entry name" value="Rce1-like"/>
    <property type="match status" value="1"/>
</dbReference>
<proteinExistence type="inferred from homology"/>
<comment type="similarity">
    <text evidence="2">Belongs to the peptidase U48 family.</text>
</comment>
<dbReference type="InterPro" id="IPR039731">
    <property type="entry name" value="Rce1"/>
</dbReference>
<evidence type="ECO:0000256" key="6">
    <source>
        <dbReference type="ARBA" id="ARBA00022824"/>
    </source>
</evidence>
<reference evidence="13 16" key="3">
    <citation type="journal article" date="2024" name="Microbiol. Resour. Announc.">
        <title>Genome annotations for the ascomycete fungi Trichoderma harzianum, Trichoderma aggressivum, and Purpureocillium lilacinum.</title>
        <authorList>
            <person name="Beijen E.P.W."/>
            <person name="Ohm R.A."/>
        </authorList>
    </citation>
    <scope>NUCLEOTIDE SEQUENCE [LARGE SCALE GENOMIC DNA]</scope>
    <source>
        <strain evidence="13 16">CBS 150709</strain>
    </source>
</reference>
<evidence type="ECO:0000259" key="12">
    <source>
        <dbReference type="Pfam" id="PF02517"/>
    </source>
</evidence>
<protein>
    <recommendedName>
        <fullName evidence="10">intramembrane prenyl-peptidase Rce1</fullName>
        <ecNumber evidence="10">3.4.26.1</ecNumber>
    </recommendedName>
</protein>
<feature type="transmembrane region" description="Helical" evidence="11">
    <location>
        <begin position="59"/>
        <end position="78"/>
    </location>
</feature>
<evidence type="ECO:0000256" key="1">
    <source>
        <dbReference type="ARBA" id="ARBA00004477"/>
    </source>
</evidence>
<sequence>MGPILTDADPPMLGQLQAFGLLIVYCLVYVLPLHLWAATRASPSRSRDAPEAIRARIRSVSFSTAACSLATLFIILGSTSNPSSETPLDHLTLALHLMGYWPVGYIETIKSLLLTALLFAGPLYECLVVDGLWIQWLRLEPVHHVWTEWPTWRNMVAGPVTEECLFRSAAVPLLLLAGSDMRSIIFFSPVVFGVAHVHHFYEFRVTHPGTPLAVAVARSVLQFSYTSIFGAYATFIYLRTGSLIAAVSIHTLCNSIGLPRVWGVVEPYWLHTHVSKQARCLLPWTVLYYALLLGGCLLWKFNLYSLTDSPMALTVV</sequence>
<feature type="transmembrane region" description="Helical" evidence="11">
    <location>
        <begin position="16"/>
        <end position="38"/>
    </location>
</feature>
<evidence type="ECO:0000256" key="8">
    <source>
        <dbReference type="ARBA" id="ARBA00023136"/>
    </source>
</evidence>
<comment type="catalytic activity">
    <reaction evidence="9">
        <text>Hydrolyzes the peptide bond -P2-(S-farnesyl or geranylgeranyl)C-P1'-P2'-P3'-COOH where P1' and P2' are amino acids with aliphatic sidechains and P3' is any C-terminal residue.</text>
        <dbReference type="EC" id="3.4.26.1"/>
    </reaction>
</comment>
<dbReference type="GO" id="GO:0071586">
    <property type="term" value="P:CAAX-box protein processing"/>
    <property type="evidence" value="ECO:0007669"/>
    <property type="project" value="InterPro"/>
</dbReference>
<feature type="transmembrane region" description="Helical" evidence="11">
    <location>
        <begin position="281"/>
        <end position="301"/>
    </location>
</feature>
<keyword evidence="16" id="KW-1185">Reference proteome</keyword>
<dbReference type="PANTHER" id="PTHR13046">
    <property type="entry name" value="PROTEASE U48 CAAX PRENYL PROTEASE RCE1"/>
    <property type="match status" value="1"/>
</dbReference>
<evidence type="ECO:0000256" key="7">
    <source>
        <dbReference type="ARBA" id="ARBA00022989"/>
    </source>
</evidence>
<feature type="transmembrane region" description="Helical" evidence="11">
    <location>
        <begin position="221"/>
        <end position="238"/>
    </location>
</feature>
<evidence type="ECO:0000256" key="4">
    <source>
        <dbReference type="ARBA" id="ARBA00022692"/>
    </source>
</evidence>
<organism evidence="14 15">
    <name type="scientific">Purpureocillium lilacinum</name>
    <name type="common">Paecilomyces lilacinus</name>
    <dbReference type="NCBI Taxonomy" id="33203"/>
    <lineage>
        <taxon>Eukaryota</taxon>
        <taxon>Fungi</taxon>
        <taxon>Dikarya</taxon>
        <taxon>Ascomycota</taxon>
        <taxon>Pezizomycotina</taxon>
        <taxon>Sordariomycetes</taxon>
        <taxon>Hypocreomycetidae</taxon>
        <taxon>Hypocreales</taxon>
        <taxon>Ophiocordycipitaceae</taxon>
        <taxon>Purpureocillium</taxon>
    </lineage>
</organism>
<keyword evidence="5" id="KW-0378">Hydrolase</keyword>
<dbReference type="EMBL" id="JAWRVI010000065">
    <property type="protein sequence ID" value="KAK4082452.1"/>
    <property type="molecule type" value="Genomic_DNA"/>
</dbReference>
<dbReference type="Proteomes" id="UP001287286">
    <property type="component" value="Unassembled WGS sequence"/>
</dbReference>
<dbReference type="EMBL" id="LSBH01000002">
    <property type="protein sequence ID" value="OAQ83927.1"/>
    <property type="molecule type" value="Genomic_DNA"/>
</dbReference>
<dbReference type="EC" id="3.4.26.1" evidence="10"/>
<evidence type="ECO:0000256" key="9">
    <source>
        <dbReference type="ARBA" id="ARBA00047280"/>
    </source>
</evidence>
<dbReference type="PANTHER" id="PTHR13046:SF0">
    <property type="entry name" value="CAAX PRENYL PROTEASE 2"/>
    <property type="match status" value="1"/>
</dbReference>
<evidence type="ECO:0000313" key="15">
    <source>
        <dbReference type="Proteomes" id="UP000078240"/>
    </source>
</evidence>
<dbReference type="AlphaFoldDB" id="A0A179H107"/>
<keyword evidence="4 11" id="KW-0812">Transmembrane</keyword>